<organism evidence="4 6">
    <name type="scientific">Shewanella psychromarinicola</name>
    <dbReference type="NCBI Taxonomy" id="2487742"/>
    <lineage>
        <taxon>Bacteria</taxon>
        <taxon>Pseudomonadati</taxon>
        <taxon>Pseudomonadota</taxon>
        <taxon>Gammaproteobacteria</taxon>
        <taxon>Alteromonadales</taxon>
        <taxon>Shewanellaceae</taxon>
        <taxon>Shewanella</taxon>
    </lineage>
</organism>
<dbReference type="PANTHER" id="PTHR42852">
    <property type="entry name" value="THIOL:DISULFIDE INTERCHANGE PROTEIN DSBE"/>
    <property type="match status" value="1"/>
</dbReference>
<dbReference type="KEGG" id="spsr:EGC80_12210"/>
<dbReference type="EMBL" id="CP034073">
    <property type="protein sequence ID" value="AZG35583.1"/>
    <property type="molecule type" value="Genomic_DNA"/>
</dbReference>
<dbReference type="Gene3D" id="3.40.30.10">
    <property type="entry name" value="Glutaredoxin"/>
    <property type="match status" value="1"/>
</dbReference>
<dbReference type="GO" id="GO:0016209">
    <property type="term" value="F:antioxidant activity"/>
    <property type="evidence" value="ECO:0007669"/>
    <property type="project" value="InterPro"/>
</dbReference>
<dbReference type="AlphaFoldDB" id="A0A3N4DSD6"/>
<keyword evidence="1" id="KW-0472">Membrane</keyword>
<gene>
    <name evidence="4" type="ORF">EGC77_16870</name>
    <name evidence="3" type="ORF">EGC80_12210</name>
</gene>
<reference evidence="4" key="3">
    <citation type="submission" date="2018-11" db="EMBL/GenBank/DDBJ databases">
        <authorList>
            <person name="Hwang Y.J."/>
            <person name="Hwang C.Y."/>
        </authorList>
    </citation>
    <scope>NUCLEOTIDE SEQUENCE</scope>
    <source>
        <strain evidence="4">R106</strain>
    </source>
</reference>
<dbReference type="Pfam" id="PF00578">
    <property type="entry name" value="AhpC-TSA"/>
    <property type="match status" value="1"/>
</dbReference>
<feature type="domain" description="Thioredoxin" evidence="2">
    <location>
        <begin position="55"/>
        <end position="197"/>
    </location>
</feature>
<dbReference type="InterPro" id="IPR000866">
    <property type="entry name" value="AhpC/TSA"/>
</dbReference>
<dbReference type="InterPro" id="IPR050553">
    <property type="entry name" value="Thioredoxin_ResA/DsbE_sf"/>
</dbReference>
<dbReference type="InterPro" id="IPR013766">
    <property type="entry name" value="Thioredoxin_domain"/>
</dbReference>
<reference evidence="3 5" key="1">
    <citation type="submission" date="2018-11" db="EMBL/GenBank/DDBJ databases">
        <title>Shewanella sp. M2.</title>
        <authorList>
            <person name="Hwang Y.J."/>
            <person name="Hwang C.Y."/>
        </authorList>
    </citation>
    <scope>NUCLEOTIDE SEQUENCE [LARGE SCALE GENOMIC DNA]</scope>
    <source>
        <strain evidence="3 5">M2</strain>
    </source>
</reference>
<evidence type="ECO:0000313" key="6">
    <source>
        <dbReference type="Proteomes" id="UP000278855"/>
    </source>
</evidence>
<dbReference type="RefSeq" id="WP_124013646.1">
    <property type="nucleotide sequence ID" value="NZ_CP034073.1"/>
</dbReference>
<evidence type="ECO:0000256" key="1">
    <source>
        <dbReference type="SAM" id="Phobius"/>
    </source>
</evidence>
<proteinExistence type="predicted"/>
<dbReference type="PANTHER" id="PTHR42852:SF17">
    <property type="entry name" value="THIOREDOXIN-LIKE PROTEIN HI_1115"/>
    <property type="match status" value="1"/>
</dbReference>
<dbReference type="OrthoDB" id="9796554at2"/>
<keyword evidence="1" id="KW-1133">Transmembrane helix</keyword>
<keyword evidence="1" id="KW-0812">Transmembrane</keyword>
<dbReference type="CDD" id="cd03011">
    <property type="entry name" value="TlpA_like_ScsD_MtbDsbE"/>
    <property type="match status" value="1"/>
</dbReference>
<dbReference type="InterPro" id="IPR036249">
    <property type="entry name" value="Thioredoxin-like_sf"/>
</dbReference>
<dbReference type="PROSITE" id="PS51352">
    <property type="entry name" value="THIOREDOXIN_2"/>
    <property type="match status" value="1"/>
</dbReference>
<evidence type="ECO:0000313" key="5">
    <source>
        <dbReference type="Proteomes" id="UP000273778"/>
    </source>
</evidence>
<dbReference type="Proteomes" id="UP000278855">
    <property type="component" value="Unassembled WGS sequence"/>
</dbReference>
<sequence length="201" mass="22628">MTSWLTNLKSTLTSGRFWLTSLRDIILIAVVLFTLASYLQRDMRTGIATPIQAHTIANKPISLFTSTSTNTQINIRPMNTNNKPTLIYFWGTWCPVCKVTSPMVNSVNLNQDYQVISIAVASGSDVEISRFMQQHHYDFEVINQQYQPQAALLSQQWGAMALPAIYIIDTNNNIRFVTSGVTSGWGMSLRLWLATWSPAFS</sequence>
<reference evidence="6" key="2">
    <citation type="submission" date="2018-11" db="EMBL/GenBank/DDBJ databases">
        <title>Shewanella sp. R106.</title>
        <authorList>
            <person name="Hwang Y.J."/>
            <person name="Hwang C.Y."/>
        </authorList>
    </citation>
    <scope>NUCLEOTIDE SEQUENCE [LARGE SCALE GENOMIC DNA]</scope>
    <source>
        <strain evidence="6">R106</strain>
    </source>
</reference>
<name>A0A3N4DSD6_9GAMM</name>
<protein>
    <submittedName>
        <fullName evidence="4">Protein disulfide oxidoreductase</fullName>
    </submittedName>
</protein>
<dbReference type="EMBL" id="RKKB01000011">
    <property type="protein sequence ID" value="RPA27667.1"/>
    <property type="molecule type" value="Genomic_DNA"/>
</dbReference>
<dbReference type="GO" id="GO:0016491">
    <property type="term" value="F:oxidoreductase activity"/>
    <property type="evidence" value="ECO:0007669"/>
    <property type="project" value="InterPro"/>
</dbReference>
<evidence type="ECO:0000313" key="4">
    <source>
        <dbReference type="EMBL" id="RPA27667.1"/>
    </source>
</evidence>
<keyword evidence="5" id="KW-1185">Reference proteome</keyword>
<evidence type="ECO:0000259" key="2">
    <source>
        <dbReference type="PROSITE" id="PS51352"/>
    </source>
</evidence>
<evidence type="ECO:0000313" key="3">
    <source>
        <dbReference type="EMBL" id="AZG35583.1"/>
    </source>
</evidence>
<dbReference type="Proteomes" id="UP000273778">
    <property type="component" value="Chromosome"/>
</dbReference>
<feature type="transmembrane region" description="Helical" evidence="1">
    <location>
        <begin position="20"/>
        <end position="39"/>
    </location>
</feature>
<accession>A0A3N4DSD6</accession>
<dbReference type="SUPFAM" id="SSF52833">
    <property type="entry name" value="Thioredoxin-like"/>
    <property type="match status" value="1"/>
</dbReference>